<feature type="compositionally biased region" description="Polar residues" evidence="1">
    <location>
        <begin position="139"/>
        <end position="148"/>
    </location>
</feature>
<dbReference type="EMBL" id="KV424098">
    <property type="protein sequence ID" value="KZT51636.1"/>
    <property type="molecule type" value="Genomic_DNA"/>
</dbReference>
<feature type="compositionally biased region" description="Basic residues" evidence="1">
    <location>
        <begin position="151"/>
        <end position="160"/>
    </location>
</feature>
<dbReference type="STRING" id="1353952.A0A165CXV1"/>
<dbReference type="InParanoid" id="A0A165CXV1"/>
<dbReference type="OrthoDB" id="423221at2759"/>
<dbReference type="AlphaFoldDB" id="A0A165CXV1"/>
<sequence length="160" mass="17657">MVKASGLEILVISGMQDWSTVQTAACDLPDCPACAPKPPTIQWYKAPTRGVIAMEDMAEAGRYERALKHRPSAFVTQCHLLDCVGTMQIGINFASLVHRAAAALSNRGNKVVPQLSWRLTTEYTPGSILDLPKFKLYSNHQDPASEQPPNLRKKGPLWKE</sequence>
<reference evidence="2 3" key="1">
    <citation type="journal article" date="2016" name="Mol. Biol. Evol.">
        <title>Comparative Genomics of Early-Diverging Mushroom-Forming Fungi Provides Insights into the Origins of Lignocellulose Decay Capabilities.</title>
        <authorList>
            <person name="Nagy L.G."/>
            <person name="Riley R."/>
            <person name="Tritt A."/>
            <person name="Adam C."/>
            <person name="Daum C."/>
            <person name="Floudas D."/>
            <person name="Sun H."/>
            <person name="Yadav J.S."/>
            <person name="Pangilinan J."/>
            <person name="Larsson K.H."/>
            <person name="Matsuura K."/>
            <person name="Barry K."/>
            <person name="Labutti K."/>
            <person name="Kuo R."/>
            <person name="Ohm R.A."/>
            <person name="Bhattacharya S.S."/>
            <person name="Shirouzu T."/>
            <person name="Yoshinaga Y."/>
            <person name="Martin F.M."/>
            <person name="Grigoriev I.V."/>
            <person name="Hibbett D.S."/>
        </authorList>
    </citation>
    <scope>NUCLEOTIDE SEQUENCE [LARGE SCALE GENOMIC DNA]</scope>
    <source>
        <strain evidence="2 3">HHB12733</strain>
    </source>
</reference>
<accession>A0A165CXV1</accession>
<keyword evidence="3" id="KW-1185">Reference proteome</keyword>
<evidence type="ECO:0000313" key="3">
    <source>
        <dbReference type="Proteomes" id="UP000076842"/>
    </source>
</evidence>
<protein>
    <submittedName>
        <fullName evidence="2">Uncharacterized protein</fullName>
    </submittedName>
</protein>
<name>A0A165CXV1_9BASI</name>
<evidence type="ECO:0000313" key="2">
    <source>
        <dbReference type="EMBL" id="KZT51636.1"/>
    </source>
</evidence>
<proteinExistence type="predicted"/>
<evidence type="ECO:0000256" key="1">
    <source>
        <dbReference type="SAM" id="MobiDB-lite"/>
    </source>
</evidence>
<gene>
    <name evidence="2" type="ORF">CALCODRAFT_487770</name>
</gene>
<dbReference type="Proteomes" id="UP000076842">
    <property type="component" value="Unassembled WGS sequence"/>
</dbReference>
<organism evidence="2 3">
    <name type="scientific">Calocera cornea HHB12733</name>
    <dbReference type="NCBI Taxonomy" id="1353952"/>
    <lineage>
        <taxon>Eukaryota</taxon>
        <taxon>Fungi</taxon>
        <taxon>Dikarya</taxon>
        <taxon>Basidiomycota</taxon>
        <taxon>Agaricomycotina</taxon>
        <taxon>Dacrymycetes</taxon>
        <taxon>Dacrymycetales</taxon>
        <taxon>Dacrymycetaceae</taxon>
        <taxon>Calocera</taxon>
    </lineage>
</organism>
<feature type="region of interest" description="Disordered" evidence="1">
    <location>
        <begin position="139"/>
        <end position="160"/>
    </location>
</feature>